<keyword evidence="17" id="KW-0282">Flagellum</keyword>
<dbReference type="PANTHER" id="PTHR30046">
    <property type="entry name" value="FLAGELLAR M-RING PROTEIN"/>
    <property type="match status" value="1"/>
</dbReference>
<evidence type="ECO:0000313" key="18">
    <source>
        <dbReference type="Proteomes" id="UP000189177"/>
    </source>
</evidence>
<feature type="transmembrane region" description="Helical" evidence="14">
    <location>
        <begin position="450"/>
        <end position="472"/>
    </location>
</feature>
<evidence type="ECO:0000259" key="16">
    <source>
        <dbReference type="Pfam" id="PF08345"/>
    </source>
</evidence>
<evidence type="ECO:0000256" key="5">
    <source>
        <dbReference type="ARBA" id="ARBA00017949"/>
    </source>
</evidence>
<feature type="compositionally biased region" description="Acidic residues" evidence="13">
    <location>
        <begin position="528"/>
        <end position="537"/>
    </location>
</feature>
<dbReference type="PANTHER" id="PTHR30046:SF0">
    <property type="entry name" value="FLAGELLAR M-RING PROTEIN"/>
    <property type="match status" value="1"/>
</dbReference>
<keyword evidence="6" id="KW-1003">Cell membrane</keyword>
<dbReference type="GO" id="GO:0009431">
    <property type="term" value="C:bacterial-type flagellum basal body, MS ring"/>
    <property type="evidence" value="ECO:0007669"/>
    <property type="project" value="InterPro"/>
</dbReference>
<name>A0A1V3A201_9GAMM</name>
<keyword evidence="10 12" id="KW-0975">Bacterial flagellum</keyword>
<evidence type="ECO:0000259" key="15">
    <source>
        <dbReference type="Pfam" id="PF01514"/>
    </source>
</evidence>
<gene>
    <name evidence="17" type="ORF">B1A74_00800</name>
</gene>
<evidence type="ECO:0000256" key="1">
    <source>
        <dbReference type="ARBA" id="ARBA00003820"/>
    </source>
</evidence>
<dbReference type="Pfam" id="PF08345">
    <property type="entry name" value="YscJ_FliF_C"/>
    <property type="match status" value="1"/>
</dbReference>
<feature type="domain" description="Flagellar M-ring C-terminal" evidence="16">
    <location>
        <begin position="258"/>
        <end position="430"/>
    </location>
</feature>
<organism evidence="17 18">
    <name type="scientific">Thioalkalivibrio halophilus</name>
    <dbReference type="NCBI Taxonomy" id="252474"/>
    <lineage>
        <taxon>Bacteria</taxon>
        <taxon>Pseudomonadati</taxon>
        <taxon>Pseudomonadota</taxon>
        <taxon>Gammaproteobacteria</taxon>
        <taxon>Chromatiales</taxon>
        <taxon>Ectothiorhodospiraceae</taxon>
        <taxon>Thioalkalivibrio</taxon>
    </lineage>
</organism>
<dbReference type="InterPro" id="IPR000067">
    <property type="entry name" value="FlgMring_FliF"/>
</dbReference>
<dbReference type="Proteomes" id="UP000189177">
    <property type="component" value="Unassembled WGS sequence"/>
</dbReference>
<dbReference type="OrthoDB" id="8554211at2"/>
<evidence type="ECO:0000256" key="6">
    <source>
        <dbReference type="ARBA" id="ARBA00022475"/>
    </source>
</evidence>
<feature type="region of interest" description="Disordered" evidence="13">
    <location>
        <begin position="503"/>
        <end position="548"/>
    </location>
</feature>
<evidence type="ECO:0000256" key="14">
    <source>
        <dbReference type="SAM" id="Phobius"/>
    </source>
</evidence>
<evidence type="ECO:0000256" key="8">
    <source>
        <dbReference type="ARBA" id="ARBA00022989"/>
    </source>
</evidence>
<feature type="domain" description="Flagellar M-ring N-terminal" evidence="15">
    <location>
        <begin position="50"/>
        <end position="224"/>
    </location>
</feature>
<feature type="transmembrane region" description="Helical" evidence="14">
    <location>
        <begin position="28"/>
        <end position="49"/>
    </location>
</feature>
<comment type="caution">
    <text evidence="17">The sequence shown here is derived from an EMBL/GenBank/DDBJ whole genome shotgun (WGS) entry which is preliminary data.</text>
</comment>
<keyword evidence="17" id="KW-0969">Cilium</keyword>
<dbReference type="GO" id="GO:0005886">
    <property type="term" value="C:plasma membrane"/>
    <property type="evidence" value="ECO:0007669"/>
    <property type="project" value="UniProtKB-SubCell"/>
</dbReference>
<dbReference type="RefSeq" id="WP_077243528.1">
    <property type="nucleotide sequence ID" value="NZ_MUZR01000003.1"/>
</dbReference>
<dbReference type="Gene3D" id="3.30.300.30">
    <property type="match status" value="1"/>
</dbReference>
<dbReference type="Gene3D" id="3.30.70.1530">
    <property type="entry name" value="Hypothetical protein rpa1041"/>
    <property type="match status" value="1"/>
</dbReference>
<keyword evidence="9 14" id="KW-0472">Membrane</keyword>
<evidence type="ECO:0000256" key="10">
    <source>
        <dbReference type="ARBA" id="ARBA00023143"/>
    </source>
</evidence>
<dbReference type="GO" id="GO:0071973">
    <property type="term" value="P:bacterial-type flagellum-dependent cell motility"/>
    <property type="evidence" value="ECO:0007669"/>
    <property type="project" value="InterPro"/>
</dbReference>
<dbReference type="Pfam" id="PF01514">
    <property type="entry name" value="YscJ_FliF"/>
    <property type="match status" value="1"/>
</dbReference>
<proteinExistence type="inferred from homology"/>
<comment type="subcellular location">
    <subcellularLocation>
        <location evidence="2 12">Bacterial flagellum basal body</location>
    </subcellularLocation>
    <subcellularLocation>
        <location evidence="3">Cell membrane</location>
        <topology evidence="3">Multi-pass membrane protein</topology>
    </subcellularLocation>
</comment>
<comment type="subunit">
    <text evidence="11">The basal body constitutes a major portion of the flagellar organelle and consists of four rings (L,P,S, and M) mounted on a central rod. The M ring is integral to the inner membrane of the cell and may be connected to the flagellar rod via the S ring. The S (supramembrane ring) lies just distal to the M ring. The L and P rings lie in the outer membrane and the periplasmic space, respectively.</text>
</comment>
<evidence type="ECO:0000256" key="9">
    <source>
        <dbReference type="ARBA" id="ARBA00023136"/>
    </source>
</evidence>
<evidence type="ECO:0000256" key="2">
    <source>
        <dbReference type="ARBA" id="ARBA00004117"/>
    </source>
</evidence>
<dbReference type="InterPro" id="IPR043427">
    <property type="entry name" value="YscJ/FliF"/>
</dbReference>
<evidence type="ECO:0000256" key="11">
    <source>
        <dbReference type="ARBA" id="ARBA00025936"/>
    </source>
</evidence>
<keyword evidence="17" id="KW-0966">Cell projection</keyword>
<dbReference type="NCBIfam" id="TIGR00206">
    <property type="entry name" value="fliF"/>
    <property type="match status" value="1"/>
</dbReference>
<protein>
    <recommendedName>
        <fullName evidence="5 12">Flagellar M-ring protein</fullName>
    </recommendedName>
</protein>
<evidence type="ECO:0000313" key="17">
    <source>
        <dbReference type="EMBL" id="OOC11407.1"/>
    </source>
</evidence>
<comment type="function">
    <text evidence="1 12">The M ring may be actively involved in energy transduction.</text>
</comment>
<dbReference type="STRING" id="252474.B1A74_00800"/>
<dbReference type="GO" id="GO:0003774">
    <property type="term" value="F:cytoskeletal motor activity"/>
    <property type="evidence" value="ECO:0007669"/>
    <property type="project" value="InterPro"/>
</dbReference>
<sequence length="564" mass="60205">MAAAQQSLPAVVSGGIKDFGTMPAGRQLALIGMLAGALAVIAGIVFWAMSPTFVPLYSSLDQDEAAEVVTALDGAGIRYRIDANTGQIKVPRGDVGEARLHLAGEGLPRSGDVGFELLQEDTGIGTSRMMESARHRRAMEGELGRTVSSLDAVERARVHIAEGQDSVFVRERTPATASVTVHLHGGRSLSESQVRAIVHMVASSTSDLSPENVTVVDQQGRLLTEDGMEEGGMRSSGDRLSFQGQVERRYAEAIRDLLSPLVGGDRVRVQVSADIDFSEIERTEELYDPDTIALRSEQISEDVRGDAGEGPMGVPGALTNQPPAGGAVGEEEGEGAENGENGAAGQRSGSATRNYEVDRRIAHIREMPGGVERLSTAVVVDFREEVGEDGEVQRVARDAEEIERLENLVRQAVGFSEQRGDSINVVSAPFEAPVEEEIVEAERPFWTQAWFMELAKLIGALLLALIILLTVIRPALKHLMSGATARPAQQPQAESDENLALTDQSGESAAGGGGPSGEGSAVASLTGPEEDQQEMDLEAVRGMVKEDPKRVAQVMKTWLNEDGR</sequence>
<dbReference type="InterPro" id="IPR013556">
    <property type="entry name" value="Flag_M-ring_C"/>
</dbReference>
<evidence type="ECO:0000256" key="4">
    <source>
        <dbReference type="ARBA" id="ARBA00007971"/>
    </source>
</evidence>
<dbReference type="EMBL" id="MUZR01000003">
    <property type="protein sequence ID" value="OOC11407.1"/>
    <property type="molecule type" value="Genomic_DNA"/>
</dbReference>
<keyword evidence="18" id="KW-1185">Reference proteome</keyword>
<evidence type="ECO:0000256" key="13">
    <source>
        <dbReference type="SAM" id="MobiDB-lite"/>
    </source>
</evidence>
<reference evidence="17 18" key="1">
    <citation type="submission" date="2017-02" db="EMBL/GenBank/DDBJ databases">
        <title>Genomic diversity within the haloalkaliphilic genus Thioalkalivibrio.</title>
        <authorList>
            <person name="Ahn A.-C."/>
            <person name="Meier-Kolthoff J."/>
            <person name="Overmars L."/>
            <person name="Richter M."/>
            <person name="Woyke T."/>
            <person name="Sorokin D.Y."/>
            <person name="Muyzer G."/>
        </authorList>
    </citation>
    <scope>NUCLEOTIDE SEQUENCE [LARGE SCALE GENOMIC DNA]</scope>
    <source>
        <strain evidence="17 18">HL17</strain>
    </source>
</reference>
<dbReference type="PIRSF" id="PIRSF004862">
    <property type="entry name" value="FliF"/>
    <property type="match status" value="1"/>
</dbReference>
<keyword evidence="8 14" id="KW-1133">Transmembrane helix</keyword>
<dbReference type="PRINTS" id="PR01009">
    <property type="entry name" value="FLGMRINGFLIF"/>
</dbReference>
<accession>A0A1V3A201</accession>
<comment type="similarity">
    <text evidence="4 12">Belongs to the FliF family.</text>
</comment>
<dbReference type="InterPro" id="IPR045851">
    <property type="entry name" value="AMP-bd_C_sf"/>
</dbReference>
<evidence type="ECO:0000256" key="12">
    <source>
        <dbReference type="PIRNR" id="PIRNR004862"/>
    </source>
</evidence>
<evidence type="ECO:0000256" key="3">
    <source>
        <dbReference type="ARBA" id="ARBA00004651"/>
    </source>
</evidence>
<dbReference type="InterPro" id="IPR006182">
    <property type="entry name" value="FliF_N_dom"/>
</dbReference>
<feature type="region of interest" description="Disordered" evidence="13">
    <location>
        <begin position="303"/>
        <end position="354"/>
    </location>
</feature>
<dbReference type="AlphaFoldDB" id="A0A1V3A201"/>
<keyword evidence="7 14" id="KW-0812">Transmembrane</keyword>
<evidence type="ECO:0000256" key="7">
    <source>
        <dbReference type="ARBA" id="ARBA00022692"/>
    </source>
</evidence>